<name>A0ABW8IQL5_9GAMM</name>
<sequence>MHSHARKPPCARYAAPIDGSVIRGNVIRGAGSCHQ</sequence>
<dbReference type="RefSeq" id="WP_404600976.1">
    <property type="nucleotide sequence ID" value="NZ_JADIKG010000009.1"/>
</dbReference>
<dbReference type="EMBL" id="JADIKG010000009">
    <property type="protein sequence ID" value="MFK2872248.1"/>
    <property type="molecule type" value="Genomic_DNA"/>
</dbReference>
<dbReference type="NCBIfam" id="TIGR03807">
    <property type="entry name" value="RR_fam_repeat"/>
    <property type="match status" value="1"/>
</dbReference>
<gene>
    <name evidence="1" type="ORF">ISP13_01795</name>
</gene>
<protein>
    <submittedName>
        <fullName evidence="1">Uncharacterized protein</fullName>
    </submittedName>
</protein>
<comment type="caution">
    <text evidence="1">The sequence shown here is derived from an EMBL/GenBank/DDBJ whole genome shotgun (WGS) entry which is preliminary data.</text>
</comment>
<proteinExistence type="predicted"/>
<accession>A0ABW8IQL5</accession>
<reference evidence="1 2" key="1">
    <citation type="submission" date="2020-10" db="EMBL/GenBank/DDBJ databases">
        <title>Phylogeny of dyella-like bacteria.</title>
        <authorList>
            <person name="Fu J."/>
        </authorList>
    </citation>
    <scope>NUCLEOTIDE SEQUENCE [LARGE SCALE GENOMIC DNA]</scope>
    <source>
        <strain evidence="1 2">DHOB07</strain>
    </source>
</reference>
<organism evidence="1 2">
    <name type="scientific">Dyella lipolytica</name>
    <dbReference type="NCBI Taxonomy" id="1867835"/>
    <lineage>
        <taxon>Bacteria</taxon>
        <taxon>Pseudomonadati</taxon>
        <taxon>Pseudomonadota</taxon>
        <taxon>Gammaproteobacteria</taxon>
        <taxon>Lysobacterales</taxon>
        <taxon>Rhodanobacteraceae</taxon>
        <taxon>Dyella</taxon>
    </lineage>
</organism>
<dbReference type="InterPro" id="IPR022444">
    <property type="entry name" value="Cofactor-bd_rpt"/>
</dbReference>
<keyword evidence="2" id="KW-1185">Reference proteome</keyword>
<evidence type="ECO:0000313" key="2">
    <source>
        <dbReference type="Proteomes" id="UP001620405"/>
    </source>
</evidence>
<dbReference type="Proteomes" id="UP001620405">
    <property type="component" value="Unassembled WGS sequence"/>
</dbReference>
<evidence type="ECO:0000313" key="1">
    <source>
        <dbReference type="EMBL" id="MFK2872248.1"/>
    </source>
</evidence>